<evidence type="ECO:0000313" key="6">
    <source>
        <dbReference type="Proteomes" id="UP001501459"/>
    </source>
</evidence>
<dbReference type="EMBL" id="BAAADM010000008">
    <property type="protein sequence ID" value="GAA0430863.1"/>
    <property type="molecule type" value="Genomic_DNA"/>
</dbReference>
<dbReference type="GO" id="GO:0016787">
    <property type="term" value="F:hydrolase activity"/>
    <property type="evidence" value="ECO:0007669"/>
    <property type="project" value="UniProtKB-KW"/>
</dbReference>
<dbReference type="InterPro" id="IPR036779">
    <property type="entry name" value="LysM_dom_sf"/>
</dbReference>
<dbReference type="InterPro" id="IPR017853">
    <property type="entry name" value="GH"/>
</dbReference>
<keyword evidence="1 5" id="KW-0378">Hydrolase</keyword>
<feature type="domain" description="LysM" evidence="3">
    <location>
        <begin position="99"/>
        <end position="143"/>
    </location>
</feature>
<evidence type="ECO:0000313" key="5">
    <source>
        <dbReference type="EMBL" id="GAA0430863.1"/>
    </source>
</evidence>
<dbReference type="InterPro" id="IPR001223">
    <property type="entry name" value="Glyco_hydro18_cat"/>
</dbReference>
<dbReference type="Gene3D" id="3.10.50.10">
    <property type="match status" value="1"/>
</dbReference>
<feature type="domain" description="GH18" evidence="4">
    <location>
        <begin position="151"/>
        <end position="474"/>
    </location>
</feature>
<dbReference type="InterPro" id="IPR018392">
    <property type="entry name" value="LysM"/>
</dbReference>
<dbReference type="CDD" id="cd02874">
    <property type="entry name" value="GH18_CFLE_spore_hydrolase"/>
    <property type="match status" value="1"/>
</dbReference>
<accession>A0ABP3IWQ9</accession>
<dbReference type="SUPFAM" id="SSF54106">
    <property type="entry name" value="LysM domain"/>
    <property type="match status" value="3"/>
</dbReference>
<dbReference type="Gene3D" id="3.10.350.10">
    <property type="entry name" value="LysM domain"/>
    <property type="match status" value="3"/>
</dbReference>
<dbReference type="SUPFAM" id="SSF51445">
    <property type="entry name" value="(Trans)glycosidases"/>
    <property type="match status" value="1"/>
</dbReference>
<comment type="caution">
    <text evidence="5">The sequence shown here is derived from an EMBL/GenBank/DDBJ whole genome shotgun (WGS) entry which is preliminary data.</text>
</comment>
<dbReference type="PANTHER" id="PTHR46066:SF2">
    <property type="entry name" value="CHITINASE DOMAIN-CONTAINING PROTEIN 1"/>
    <property type="match status" value="1"/>
</dbReference>
<keyword evidence="2" id="KW-0326">Glycosidase</keyword>
<dbReference type="RefSeq" id="WP_343750849.1">
    <property type="nucleotide sequence ID" value="NZ_BAAADM010000008.1"/>
</dbReference>
<dbReference type="SMART" id="SM00636">
    <property type="entry name" value="Glyco_18"/>
    <property type="match status" value="1"/>
</dbReference>
<evidence type="ECO:0000259" key="3">
    <source>
        <dbReference type="PROSITE" id="PS51782"/>
    </source>
</evidence>
<dbReference type="InterPro" id="IPR011583">
    <property type="entry name" value="Chitinase_II/V-like_cat"/>
</dbReference>
<dbReference type="Gene3D" id="3.20.20.80">
    <property type="entry name" value="Glycosidases"/>
    <property type="match status" value="1"/>
</dbReference>
<dbReference type="PROSITE" id="PS51910">
    <property type="entry name" value="GH18_2"/>
    <property type="match status" value="1"/>
</dbReference>
<proteinExistence type="predicted"/>
<dbReference type="Pfam" id="PF00704">
    <property type="entry name" value="Glyco_hydro_18"/>
    <property type="match status" value="1"/>
</dbReference>
<protein>
    <submittedName>
        <fullName evidence="5">Glycoside hydrolase family 18 protein</fullName>
    </submittedName>
</protein>
<sequence length="474" mass="53240">MRIHVVQRGDSIWKIAQNYGSNSHQIALLNDLMDNPDTLVVGQSLVIPEPGRDYVIQPGDDLWSVAQIFGVTVQELAEANNIAHPSLIYVGQMLTNPYISHTVREGESIWEIAQQYGVSVEHITSANNVGTSGLIFPGQTIKIPLASGSVAETNAYMTQLNEQGQSEVMMLGRYLTYVSPFRYSVKENGTLTQLQDQTVLEAAKANNVSPMMVVTNFSQGEMSSDLAAALLRNPDAQESLVTNLIKTMRDKGYAGVNFNFEYVYPEDRENYNNFLRRVVSELHPEGFLVSTALAPKESAQQQGLLYEAHDYQAHGEIVDFVILMTYEWGWAGGRPRAIAPINKVRDVLDYAVTVIPRNKIMMGMPLYGRDWNVPWEEGTLADTVSPKAAVQLARKYGATIQYDETAQSPFFSYVDEDGQKHEVWFEDARSVQAKYDTVMTYGLRGVSYWVLGMPFPQNWPVLQRNINVRKFENL</sequence>
<gene>
    <name evidence="5" type="ORF">GCM10008983_04130</name>
</gene>
<dbReference type="Proteomes" id="UP001501459">
    <property type="component" value="Unassembled WGS sequence"/>
</dbReference>
<feature type="domain" description="LysM" evidence="3">
    <location>
        <begin position="52"/>
        <end position="96"/>
    </location>
</feature>
<organism evidence="5 6">
    <name type="scientific">Lentibacillus halophilus</name>
    <dbReference type="NCBI Taxonomy" id="295065"/>
    <lineage>
        <taxon>Bacteria</taxon>
        <taxon>Bacillati</taxon>
        <taxon>Bacillota</taxon>
        <taxon>Bacilli</taxon>
        <taxon>Bacillales</taxon>
        <taxon>Bacillaceae</taxon>
        <taxon>Lentibacillus</taxon>
    </lineage>
</organism>
<keyword evidence="6" id="KW-1185">Reference proteome</keyword>
<dbReference type="InterPro" id="IPR041704">
    <property type="entry name" value="CFLE_GH18"/>
</dbReference>
<dbReference type="PROSITE" id="PS51782">
    <property type="entry name" value="LYSM"/>
    <property type="match status" value="3"/>
</dbReference>
<dbReference type="InterPro" id="IPR029070">
    <property type="entry name" value="Chitinase_insertion_sf"/>
</dbReference>
<evidence type="ECO:0000256" key="1">
    <source>
        <dbReference type="ARBA" id="ARBA00022801"/>
    </source>
</evidence>
<name>A0ABP3IWQ9_9BACI</name>
<evidence type="ECO:0000256" key="2">
    <source>
        <dbReference type="ARBA" id="ARBA00023295"/>
    </source>
</evidence>
<feature type="domain" description="LysM" evidence="3">
    <location>
        <begin position="2"/>
        <end position="47"/>
    </location>
</feature>
<evidence type="ECO:0000259" key="4">
    <source>
        <dbReference type="PROSITE" id="PS51910"/>
    </source>
</evidence>
<dbReference type="CDD" id="cd00118">
    <property type="entry name" value="LysM"/>
    <property type="match status" value="3"/>
</dbReference>
<dbReference type="Pfam" id="PF01476">
    <property type="entry name" value="LysM"/>
    <property type="match status" value="3"/>
</dbReference>
<dbReference type="SMART" id="SM00257">
    <property type="entry name" value="LysM"/>
    <property type="match status" value="3"/>
</dbReference>
<dbReference type="PANTHER" id="PTHR46066">
    <property type="entry name" value="CHITINASE DOMAIN-CONTAINING PROTEIN 1 FAMILY MEMBER"/>
    <property type="match status" value="1"/>
</dbReference>
<reference evidence="6" key="1">
    <citation type="journal article" date="2019" name="Int. J. Syst. Evol. Microbiol.">
        <title>The Global Catalogue of Microorganisms (GCM) 10K type strain sequencing project: providing services to taxonomists for standard genome sequencing and annotation.</title>
        <authorList>
            <consortium name="The Broad Institute Genomics Platform"/>
            <consortium name="The Broad Institute Genome Sequencing Center for Infectious Disease"/>
            <person name="Wu L."/>
            <person name="Ma J."/>
        </authorList>
    </citation>
    <scope>NUCLEOTIDE SEQUENCE [LARGE SCALE GENOMIC DNA]</scope>
    <source>
        <strain evidence="6">JCM 12149</strain>
    </source>
</reference>